<protein>
    <recommendedName>
        <fullName evidence="2">Peptidase S74 domain-containing protein</fullName>
    </recommendedName>
</protein>
<accession>A0A1F4S7J4</accession>
<sequence length="518" mass="54585">MKKFLFLFCLFSLFFTIIPTKTIAENVDVVLDKNDASSSFVIKDSTKQKLMSINTDSRSIGLHCSTEGSNSLALGGAYTTATKLLSVALGSYISAEANHAFVIGVGSNAANRLTNTIPDSLMIGFGNTTPILFVSGDATNGTVGIGTSNPQAKLDVSGNVNFLGSVSCSLDKSSDVFKISDSRDDKIFKITSTTLEIFSLTSTAKIGIGTSTPGSTLQIKGNTAIGYSTSTSAPANGLAVYGNVGIGTNSPSTNLAVQGSAIIGNPDSYYTNVTASHGIILGGGGVYQGQRTTLTNDKPYSLMVGFLSSVPTLFVSSSEGGNTIGKVGIGTSNPQATLDVNGKINANNIDTTVIDTNTINAIYIELSSGSSIGDNIVANSSLRAKSLSGHGTFAVEADNNGTLIYPSSDKRLKKNIKTISEKMDVLKSLDKLRGIYFNWDTSKEKVKDMGNQKQIGMIAQEVEPVLPEVVGTGSDGYKSIDYAKLTSFLVEVNKAQQKEIEELKSRLQKLEEKMGTTK</sequence>
<reference evidence="3 4" key="1">
    <citation type="journal article" date="2016" name="Nat. Commun.">
        <title>Thousands of microbial genomes shed light on interconnected biogeochemical processes in an aquifer system.</title>
        <authorList>
            <person name="Anantharaman K."/>
            <person name="Brown C.T."/>
            <person name="Hug L.A."/>
            <person name="Sharon I."/>
            <person name="Castelle C.J."/>
            <person name="Probst A.J."/>
            <person name="Thomas B.C."/>
            <person name="Singh A."/>
            <person name="Wilkins M.J."/>
            <person name="Karaoz U."/>
            <person name="Brodie E.L."/>
            <person name="Williams K.H."/>
            <person name="Hubbard S.S."/>
            <person name="Banfield J.F."/>
        </authorList>
    </citation>
    <scope>NUCLEOTIDE SEQUENCE [LARGE SCALE GENOMIC DNA]</scope>
</reference>
<dbReference type="EMBL" id="MEUA01000010">
    <property type="protein sequence ID" value="OGC16357.1"/>
    <property type="molecule type" value="Genomic_DNA"/>
</dbReference>
<evidence type="ECO:0000313" key="4">
    <source>
        <dbReference type="Proteomes" id="UP000177905"/>
    </source>
</evidence>
<feature type="signal peptide" evidence="1">
    <location>
        <begin position="1"/>
        <end position="24"/>
    </location>
</feature>
<evidence type="ECO:0000259" key="2">
    <source>
        <dbReference type="PROSITE" id="PS51688"/>
    </source>
</evidence>
<feature type="chain" id="PRO_5009514379" description="Peptidase S74 domain-containing protein" evidence="1">
    <location>
        <begin position="25"/>
        <end position="518"/>
    </location>
</feature>
<dbReference type="AlphaFoldDB" id="A0A1F4S7J4"/>
<dbReference type="Gene3D" id="2.150.10.10">
    <property type="entry name" value="Serralysin-like metalloprotease, C-terminal"/>
    <property type="match status" value="1"/>
</dbReference>
<evidence type="ECO:0000313" key="3">
    <source>
        <dbReference type="EMBL" id="OGC16357.1"/>
    </source>
</evidence>
<evidence type="ECO:0000256" key="1">
    <source>
        <dbReference type="SAM" id="SignalP"/>
    </source>
</evidence>
<gene>
    <name evidence="3" type="ORF">A2290_04605</name>
</gene>
<dbReference type="Proteomes" id="UP000177905">
    <property type="component" value="Unassembled WGS sequence"/>
</dbReference>
<feature type="domain" description="Peptidase S74" evidence="2">
    <location>
        <begin position="408"/>
        <end position="507"/>
    </location>
</feature>
<dbReference type="Pfam" id="PF13884">
    <property type="entry name" value="Peptidase_S74"/>
    <property type="match status" value="1"/>
</dbReference>
<dbReference type="InterPro" id="IPR030392">
    <property type="entry name" value="S74_ICA"/>
</dbReference>
<comment type="caution">
    <text evidence="3">The sequence shown here is derived from an EMBL/GenBank/DDBJ whole genome shotgun (WGS) entry which is preliminary data.</text>
</comment>
<organism evidence="3 4">
    <name type="scientific">candidate division WOR-1 bacterium RIFOXYB2_FULL_36_35</name>
    <dbReference type="NCBI Taxonomy" id="1802578"/>
    <lineage>
        <taxon>Bacteria</taxon>
        <taxon>Bacillati</taxon>
        <taxon>Saganbacteria</taxon>
    </lineage>
</organism>
<dbReference type="PROSITE" id="PS51688">
    <property type="entry name" value="ICA"/>
    <property type="match status" value="1"/>
</dbReference>
<name>A0A1F4S7J4_UNCSA</name>
<dbReference type="InterPro" id="IPR011049">
    <property type="entry name" value="Serralysin-like_metalloprot_C"/>
</dbReference>
<proteinExistence type="predicted"/>
<keyword evidence="1" id="KW-0732">Signal</keyword>